<accession>A0A1V1PFD5</accession>
<organism evidence="1 2">
    <name type="scientific">Candidatus Magnetoglobus multicellularis str. Araruama</name>
    <dbReference type="NCBI Taxonomy" id="890399"/>
    <lineage>
        <taxon>Bacteria</taxon>
        <taxon>Pseudomonadati</taxon>
        <taxon>Thermodesulfobacteriota</taxon>
        <taxon>Desulfobacteria</taxon>
        <taxon>Desulfobacterales</taxon>
        <taxon>Desulfobacteraceae</taxon>
        <taxon>Candidatus Magnetoglobus</taxon>
    </lineage>
</organism>
<dbReference type="AlphaFoldDB" id="A0A1V1PFD5"/>
<comment type="caution">
    <text evidence="1">The sequence shown here is derived from an EMBL/GenBank/DDBJ whole genome shotgun (WGS) entry which is preliminary data.</text>
</comment>
<proteinExistence type="predicted"/>
<name>A0A1V1PFD5_9BACT</name>
<evidence type="ECO:0000313" key="1">
    <source>
        <dbReference type="EMBL" id="ETR73619.1"/>
    </source>
</evidence>
<dbReference type="Proteomes" id="UP000189670">
    <property type="component" value="Unassembled WGS sequence"/>
</dbReference>
<dbReference type="Gene3D" id="3.30.420.130">
    <property type="entry name" value="Dinitrogenase iron-molybdenum cofactor biosynthesis domain"/>
    <property type="match status" value="1"/>
</dbReference>
<gene>
    <name evidence="1" type="ORF">OMM_00818</name>
</gene>
<dbReference type="SUPFAM" id="SSF53146">
    <property type="entry name" value="Nitrogenase accessory factor-like"/>
    <property type="match status" value="1"/>
</dbReference>
<reference evidence="2" key="1">
    <citation type="submission" date="2012-11" db="EMBL/GenBank/DDBJ databases">
        <authorList>
            <person name="Lucero-Rivera Y.E."/>
            <person name="Tovar-Ramirez D."/>
        </authorList>
    </citation>
    <scope>NUCLEOTIDE SEQUENCE [LARGE SCALE GENOMIC DNA]</scope>
    <source>
        <strain evidence="2">Araruama</strain>
    </source>
</reference>
<dbReference type="EMBL" id="ATBP01000048">
    <property type="protein sequence ID" value="ETR73619.1"/>
    <property type="molecule type" value="Genomic_DNA"/>
</dbReference>
<protein>
    <submittedName>
        <fullName evidence="1">Uncharacterized protein</fullName>
    </submittedName>
</protein>
<evidence type="ECO:0000313" key="2">
    <source>
        <dbReference type="Proteomes" id="UP000189670"/>
    </source>
</evidence>
<sequence>MRPKKFEFNNGGKMKEDLIERIGYGVMADSEEMPNIFSHSDRFLIIDLKNRKEIVFEEYRKNPHAKIIKKKYPMPTPLGDTISDEEFQLYMDIAEILKDCKYVNGKNLGYFPKTAMEKLGIFYVMQTEDELPRDNIKGMIEDRALAGFRD</sequence>
<dbReference type="InterPro" id="IPR036105">
    <property type="entry name" value="DiNase_FeMo-co_biosyn_sf"/>
</dbReference>